<gene>
    <name evidence="1" type="ORF">E1956_21210</name>
</gene>
<organism evidence="1 2">
    <name type="scientific">Paraburkholderia pallida</name>
    <dbReference type="NCBI Taxonomy" id="2547399"/>
    <lineage>
        <taxon>Bacteria</taxon>
        <taxon>Pseudomonadati</taxon>
        <taxon>Pseudomonadota</taxon>
        <taxon>Betaproteobacteria</taxon>
        <taxon>Burkholderiales</taxon>
        <taxon>Burkholderiaceae</taxon>
        <taxon>Paraburkholderia</taxon>
    </lineage>
</organism>
<proteinExistence type="predicted"/>
<name>A0A4P7CZV5_9BURK</name>
<keyword evidence="2" id="KW-1185">Reference proteome</keyword>
<dbReference type="EMBL" id="CP038149">
    <property type="protein sequence ID" value="QBQ99671.1"/>
    <property type="molecule type" value="Genomic_DNA"/>
</dbReference>
<dbReference type="RefSeq" id="WP_134752622.1">
    <property type="nucleotide sequence ID" value="NZ_CP038149.1"/>
</dbReference>
<evidence type="ECO:0000313" key="1">
    <source>
        <dbReference type="EMBL" id="QBQ99671.1"/>
    </source>
</evidence>
<dbReference type="Proteomes" id="UP000295727">
    <property type="component" value="Chromosome 2"/>
</dbReference>
<sequence length="249" mass="27661">MRPDRAFFDLQVRFAEGVARVAGMPLEKALLDCTNLYVRFGAGREFDAAHPLWAAYLQGVRACTDSRELGDWTWHFYRDCPAHLAAPPIVAAFGCFAWARDAHGGVRLHFNAHGVGDAAVSPLAAREAPRRRAELRQLFEHVRTHVGGNDPVVHGTSWLYNLPAYQRLFPPSYLASARAVERLRAMSLWGQFLDRHGQLRHDAARDLLTRLAETRDAGAIGQCFALRAIAVQAPASVFHEHGLATGHPR</sequence>
<evidence type="ECO:0000313" key="2">
    <source>
        <dbReference type="Proteomes" id="UP000295727"/>
    </source>
</evidence>
<dbReference type="KEGG" id="ppai:E1956_21210"/>
<protein>
    <submittedName>
        <fullName evidence="1">Uncharacterized protein</fullName>
    </submittedName>
</protein>
<accession>A0A4P7CZV5</accession>
<dbReference type="AlphaFoldDB" id="A0A4P7CZV5"/>
<dbReference type="OrthoDB" id="9087640at2"/>
<reference evidence="1 2" key="1">
    <citation type="submission" date="2019-03" db="EMBL/GenBank/DDBJ databases">
        <title>Paraburkholderia sp. 7MH5, isolated from subtropical forest soil.</title>
        <authorList>
            <person name="Gao Z.-H."/>
            <person name="Qiu L.-H."/>
        </authorList>
    </citation>
    <scope>NUCLEOTIDE SEQUENCE [LARGE SCALE GENOMIC DNA]</scope>
    <source>
        <strain evidence="1 2">7MH5</strain>
    </source>
</reference>